<feature type="domain" description="ABC transporter" evidence="4">
    <location>
        <begin position="4"/>
        <end position="231"/>
    </location>
</feature>
<evidence type="ECO:0000313" key="5">
    <source>
        <dbReference type="EMBL" id="PTM47053.1"/>
    </source>
</evidence>
<dbReference type="SUPFAM" id="SSF52540">
    <property type="entry name" value="P-loop containing nucleoside triphosphate hydrolases"/>
    <property type="match status" value="1"/>
</dbReference>
<dbReference type="InterPro" id="IPR003439">
    <property type="entry name" value="ABC_transporter-like_ATP-bd"/>
</dbReference>
<evidence type="ECO:0000256" key="2">
    <source>
        <dbReference type="ARBA" id="ARBA00022741"/>
    </source>
</evidence>
<dbReference type="PROSITE" id="PS50893">
    <property type="entry name" value="ABC_TRANSPORTER_2"/>
    <property type="match status" value="1"/>
</dbReference>
<evidence type="ECO:0000256" key="3">
    <source>
        <dbReference type="ARBA" id="ARBA00022840"/>
    </source>
</evidence>
<reference evidence="5 6" key="1">
    <citation type="submission" date="2018-04" db="EMBL/GenBank/DDBJ databases">
        <title>Genomic Encyclopedia of Type Strains, Phase III (KMG-III): the genomes of soil and plant-associated and newly described type strains.</title>
        <authorList>
            <person name="Whitman W."/>
        </authorList>
    </citation>
    <scope>NUCLEOTIDE SEQUENCE [LARGE SCALE GENOMIC DNA]</scope>
    <source>
        <strain evidence="5 6">NW12</strain>
    </source>
</reference>
<dbReference type="EMBL" id="PZZN01000001">
    <property type="protein sequence ID" value="PTM47053.1"/>
    <property type="molecule type" value="Genomic_DNA"/>
</dbReference>
<evidence type="ECO:0000259" key="4">
    <source>
        <dbReference type="PROSITE" id="PS50893"/>
    </source>
</evidence>
<evidence type="ECO:0000256" key="1">
    <source>
        <dbReference type="ARBA" id="ARBA00022448"/>
    </source>
</evidence>
<proteinExistence type="predicted"/>
<keyword evidence="2" id="KW-0547">Nucleotide-binding</keyword>
<dbReference type="PANTHER" id="PTHR42711:SF16">
    <property type="entry name" value="ABC TRANSPORTER ATP-BINDING PROTEIN"/>
    <property type="match status" value="1"/>
</dbReference>
<dbReference type="SMART" id="SM00382">
    <property type="entry name" value="AAA"/>
    <property type="match status" value="1"/>
</dbReference>
<evidence type="ECO:0000313" key="6">
    <source>
        <dbReference type="Proteomes" id="UP000240996"/>
    </source>
</evidence>
<comment type="caution">
    <text evidence="5">The sequence shown here is derived from an EMBL/GenBank/DDBJ whole genome shotgun (WGS) entry which is preliminary data.</text>
</comment>
<dbReference type="PROSITE" id="PS00211">
    <property type="entry name" value="ABC_TRANSPORTER_1"/>
    <property type="match status" value="1"/>
</dbReference>
<protein>
    <submittedName>
        <fullName evidence="5">ABC-2 type transport system ATP-binding protein</fullName>
    </submittedName>
</protein>
<dbReference type="InterPro" id="IPR017871">
    <property type="entry name" value="ABC_transporter-like_CS"/>
</dbReference>
<dbReference type="GO" id="GO:0005524">
    <property type="term" value="F:ATP binding"/>
    <property type="evidence" value="ECO:0007669"/>
    <property type="project" value="UniProtKB-KW"/>
</dbReference>
<gene>
    <name evidence="5" type="ORF">C8J24_0436</name>
</gene>
<dbReference type="GO" id="GO:0016887">
    <property type="term" value="F:ATP hydrolysis activity"/>
    <property type="evidence" value="ECO:0007669"/>
    <property type="project" value="InterPro"/>
</dbReference>
<accession>A0A2T4YTB0</accession>
<dbReference type="Proteomes" id="UP000240996">
    <property type="component" value="Unassembled WGS sequence"/>
</dbReference>
<dbReference type="Pfam" id="PF00005">
    <property type="entry name" value="ABC_tran"/>
    <property type="match status" value="1"/>
</dbReference>
<dbReference type="Gene3D" id="3.40.50.300">
    <property type="entry name" value="P-loop containing nucleotide triphosphate hydrolases"/>
    <property type="match status" value="1"/>
</dbReference>
<dbReference type="InterPro" id="IPR050763">
    <property type="entry name" value="ABC_transporter_ATP-binding"/>
</dbReference>
<dbReference type="PANTHER" id="PTHR42711">
    <property type="entry name" value="ABC TRANSPORTER ATP-BINDING PROTEIN"/>
    <property type="match status" value="1"/>
</dbReference>
<dbReference type="InterPro" id="IPR027417">
    <property type="entry name" value="P-loop_NTPase"/>
</dbReference>
<organism evidence="5 6">
    <name type="scientific">Sphingomonas aerolata</name>
    <dbReference type="NCBI Taxonomy" id="185951"/>
    <lineage>
        <taxon>Bacteria</taxon>
        <taxon>Pseudomonadati</taxon>
        <taxon>Pseudomonadota</taxon>
        <taxon>Alphaproteobacteria</taxon>
        <taxon>Sphingomonadales</taxon>
        <taxon>Sphingomonadaceae</taxon>
        <taxon>Sphingomonas</taxon>
    </lineage>
</organism>
<keyword evidence="3 5" id="KW-0067">ATP-binding</keyword>
<keyword evidence="6" id="KW-1185">Reference proteome</keyword>
<sequence>MDALVLNGVTKRFGERTAVDALSFAVKPGEIFGFLGGNGAGKTTSLRMVLDIVRPTAGRISVLGCPPGRENAADLGFMPEERGLYRGMSAIDTVTYFGRLKGMSAVAARAKGHALLDRFGLAASAKMQIDKLSKGMAQKVQLAATLVNGPKLLLLDEPFSGLDPVNQGLLEHEILEAARGGATVVFSTHVMQHAERLCDRLLLLSQGRKVFEGTQAEARGRLPARLTIVARDTPMRCPGVERAEPGAVDAQGWSDYDVTLAEGIDPADVLQCLTEQGVTLRRFDQYRVSLHDVFLHLVGPPPAGLADPAMAEHAA</sequence>
<dbReference type="AlphaFoldDB" id="A0A2T4YTB0"/>
<dbReference type="RefSeq" id="WP_107929966.1">
    <property type="nucleotide sequence ID" value="NZ_PZZN01000001.1"/>
</dbReference>
<keyword evidence="1" id="KW-0813">Transport</keyword>
<name>A0A2T4YTB0_9SPHN</name>
<dbReference type="InterPro" id="IPR003593">
    <property type="entry name" value="AAA+_ATPase"/>
</dbReference>